<dbReference type="AlphaFoldDB" id="A0AB36CNQ1"/>
<dbReference type="RefSeq" id="WP_168970309.1">
    <property type="nucleotide sequence ID" value="NZ_JABAFZ010000010.1"/>
</dbReference>
<dbReference type="EMBL" id="JABAFZ010000010">
    <property type="protein sequence ID" value="NME90182.1"/>
    <property type="molecule type" value="Genomic_DNA"/>
</dbReference>
<evidence type="ECO:0000313" key="3">
    <source>
        <dbReference type="Proteomes" id="UP000544551"/>
    </source>
</evidence>
<evidence type="ECO:0000313" key="2">
    <source>
        <dbReference type="EMBL" id="NME90182.1"/>
    </source>
</evidence>
<feature type="transmembrane region" description="Helical" evidence="1">
    <location>
        <begin position="70"/>
        <end position="89"/>
    </location>
</feature>
<evidence type="ECO:0000256" key="1">
    <source>
        <dbReference type="SAM" id="Phobius"/>
    </source>
</evidence>
<keyword evidence="1" id="KW-0812">Transmembrane</keyword>
<organism evidence="2 3">
    <name type="scientific">Corynebacterium stationis</name>
    <dbReference type="NCBI Taxonomy" id="1705"/>
    <lineage>
        <taxon>Bacteria</taxon>
        <taxon>Bacillati</taxon>
        <taxon>Actinomycetota</taxon>
        <taxon>Actinomycetes</taxon>
        <taxon>Mycobacteriales</taxon>
        <taxon>Corynebacteriaceae</taxon>
        <taxon>Corynebacterium</taxon>
    </lineage>
</organism>
<gene>
    <name evidence="2" type="ORF">HF853_10960</name>
</gene>
<protein>
    <submittedName>
        <fullName evidence="2">Uncharacterized protein</fullName>
    </submittedName>
</protein>
<comment type="caution">
    <text evidence="2">The sequence shown here is derived from an EMBL/GenBank/DDBJ whole genome shotgun (WGS) entry which is preliminary data.</text>
</comment>
<name>A0AB36CNQ1_9CORY</name>
<accession>A0AB36CNQ1</accession>
<proteinExistence type="predicted"/>
<sequence>MGKAFSTFMALIAVNVWTLQMGDFLQESSGSGVMGILIYIAGIMFLFAVTDFLHAIYVDAYRTSAGRLKLLIGLAALSLIMGIVGAFFMPVGLNPFWVSILGMLVSVVIQIGTDKLWISASAYRAPIGHTRERSARRGQ</sequence>
<reference evidence="2 3" key="1">
    <citation type="submission" date="2020-04" db="EMBL/GenBank/DDBJ databases">
        <authorList>
            <person name="Hitch T.C.A."/>
            <person name="Wylensek D."/>
            <person name="Clavel T."/>
        </authorList>
    </citation>
    <scope>NUCLEOTIDE SEQUENCE [LARGE SCALE GENOMIC DNA]</scope>
    <source>
        <strain evidence="2 3">BL-383-APC-3D</strain>
    </source>
</reference>
<feature type="transmembrane region" description="Helical" evidence="1">
    <location>
        <begin position="34"/>
        <end position="58"/>
    </location>
</feature>
<keyword evidence="1" id="KW-0472">Membrane</keyword>
<keyword evidence="1" id="KW-1133">Transmembrane helix</keyword>
<feature type="transmembrane region" description="Helical" evidence="1">
    <location>
        <begin position="95"/>
        <end position="113"/>
    </location>
</feature>
<dbReference type="Proteomes" id="UP000544551">
    <property type="component" value="Unassembled WGS sequence"/>
</dbReference>